<feature type="signal peptide" evidence="1">
    <location>
        <begin position="1"/>
        <end position="24"/>
    </location>
</feature>
<evidence type="ECO:0000256" key="1">
    <source>
        <dbReference type="SAM" id="SignalP"/>
    </source>
</evidence>
<dbReference type="Gene3D" id="1.20.140.40">
    <property type="entry name" value="Invertase/pectin methylesterase inhibitor family protein"/>
    <property type="match status" value="1"/>
</dbReference>
<name>A0A6D2HXK8_9BRAS</name>
<dbReference type="GO" id="GO:0004857">
    <property type="term" value="F:enzyme inhibitor activity"/>
    <property type="evidence" value="ECO:0007669"/>
    <property type="project" value="InterPro"/>
</dbReference>
<keyword evidence="1" id="KW-0732">Signal</keyword>
<keyword evidence="4" id="KW-1185">Reference proteome</keyword>
<dbReference type="AlphaFoldDB" id="A0A6D2HXK8"/>
<evidence type="ECO:0000259" key="2">
    <source>
        <dbReference type="SMART" id="SM00856"/>
    </source>
</evidence>
<dbReference type="SMART" id="SM00856">
    <property type="entry name" value="PMEI"/>
    <property type="match status" value="1"/>
</dbReference>
<accession>A0A6D2HXK8</accession>
<evidence type="ECO:0000313" key="4">
    <source>
        <dbReference type="Proteomes" id="UP000467841"/>
    </source>
</evidence>
<dbReference type="PANTHER" id="PTHR31890:SF14">
    <property type="entry name" value="PLANT INVERTASE_PECTIN METHYLESTERASE INHIBITOR SUPERFAMILY PROTEIN"/>
    <property type="match status" value="1"/>
</dbReference>
<dbReference type="InterPro" id="IPR035513">
    <property type="entry name" value="Invertase/methylesterase_inhib"/>
</dbReference>
<dbReference type="Pfam" id="PF04043">
    <property type="entry name" value="PMEI"/>
    <property type="match status" value="1"/>
</dbReference>
<dbReference type="NCBIfam" id="TIGR01614">
    <property type="entry name" value="PME_inhib"/>
    <property type="match status" value="1"/>
</dbReference>
<dbReference type="InterPro" id="IPR006501">
    <property type="entry name" value="Pectinesterase_inhib_dom"/>
</dbReference>
<evidence type="ECO:0000313" key="3">
    <source>
        <dbReference type="EMBL" id="CAA7021796.1"/>
    </source>
</evidence>
<dbReference type="EMBL" id="CACVBM020000654">
    <property type="protein sequence ID" value="CAA7021796.1"/>
    <property type="molecule type" value="Genomic_DNA"/>
</dbReference>
<feature type="domain" description="Pectinesterase inhibitor" evidence="2">
    <location>
        <begin position="26"/>
        <end position="170"/>
    </location>
</feature>
<sequence>MTSSSGCFIVVSMAILFLLAPASGLLNRDFIDANCQRVKNKPFCVETLTTYPPAIAATGLLPLAEVVLSLGVTHAEKTAAFAAEAAKTDAALKTQFSECHDAYVGIVASLKSATLELKDAPDTANYDVMVSGDDTRRVTALIGKNTDKSSKTLIEMTLQMDKLLDLAAGSTDAVDDDDENVTRRA</sequence>
<dbReference type="Proteomes" id="UP000467841">
    <property type="component" value="Unassembled WGS sequence"/>
</dbReference>
<proteinExistence type="predicted"/>
<organism evidence="3 4">
    <name type="scientific">Microthlaspi erraticum</name>
    <dbReference type="NCBI Taxonomy" id="1685480"/>
    <lineage>
        <taxon>Eukaryota</taxon>
        <taxon>Viridiplantae</taxon>
        <taxon>Streptophyta</taxon>
        <taxon>Embryophyta</taxon>
        <taxon>Tracheophyta</taxon>
        <taxon>Spermatophyta</taxon>
        <taxon>Magnoliopsida</taxon>
        <taxon>eudicotyledons</taxon>
        <taxon>Gunneridae</taxon>
        <taxon>Pentapetalae</taxon>
        <taxon>rosids</taxon>
        <taxon>malvids</taxon>
        <taxon>Brassicales</taxon>
        <taxon>Brassicaceae</taxon>
        <taxon>Coluteocarpeae</taxon>
        <taxon>Microthlaspi</taxon>
    </lineage>
</organism>
<reference evidence="3" key="1">
    <citation type="submission" date="2020-01" db="EMBL/GenBank/DDBJ databases">
        <authorList>
            <person name="Mishra B."/>
        </authorList>
    </citation>
    <scope>NUCLEOTIDE SEQUENCE [LARGE SCALE GENOMIC DNA]</scope>
</reference>
<dbReference type="OrthoDB" id="1094634at2759"/>
<comment type="caution">
    <text evidence="3">The sequence shown here is derived from an EMBL/GenBank/DDBJ whole genome shotgun (WGS) entry which is preliminary data.</text>
</comment>
<dbReference type="PANTHER" id="PTHR31890">
    <property type="entry name" value="PLANT INVERTASE/PECTIN METHYLESTERASE INHIBITOR SUPERFAMILY PROTEIN"/>
    <property type="match status" value="1"/>
</dbReference>
<gene>
    <name evidence="3" type="ORF">MERR_LOCUS9031</name>
</gene>
<dbReference type="SUPFAM" id="SSF101148">
    <property type="entry name" value="Plant invertase/pectin methylesterase inhibitor"/>
    <property type="match status" value="1"/>
</dbReference>
<protein>
    <recommendedName>
        <fullName evidence="2">Pectinesterase inhibitor domain-containing protein</fullName>
    </recommendedName>
</protein>
<feature type="chain" id="PRO_5025505717" description="Pectinesterase inhibitor domain-containing protein" evidence="1">
    <location>
        <begin position="25"/>
        <end position="185"/>
    </location>
</feature>